<proteinExistence type="predicted"/>
<dbReference type="EMBL" id="JABCRI010000010">
    <property type="protein sequence ID" value="KAF8399560.1"/>
    <property type="molecule type" value="Genomic_DNA"/>
</dbReference>
<dbReference type="PANTHER" id="PTHR31434">
    <property type="entry name" value="S PHASE CYCLIN A-ASSOCIATED PROTEIN IN THE ENDOPLASMIC RETICULUM"/>
    <property type="match status" value="1"/>
</dbReference>
<protein>
    <recommendedName>
        <fullName evidence="3">S phase cyclin A-associated protein in the endoplasmic reticulum N-terminal domain-containing protein</fullName>
    </recommendedName>
</protein>
<keyword evidence="5" id="KW-1185">Reference proteome</keyword>
<dbReference type="Proteomes" id="UP000655225">
    <property type="component" value="Unassembled WGS sequence"/>
</dbReference>
<evidence type="ECO:0000259" key="3">
    <source>
        <dbReference type="Pfam" id="PF16501"/>
    </source>
</evidence>
<evidence type="ECO:0000256" key="1">
    <source>
        <dbReference type="SAM" id="Coils"/>
    </source>
</evidence>
<dbReference type="PANTHER" id="PTHR31434:SF2">
    <property type="entry name" value="S PHASE CYCLIN A-ASSOCIATED PROTEIN IN THE ENDOPLASMIC RETICULUM"/>
    <property type="match status" value="1"/>
</dbReference>
<dbReference type="AlphaFoldDB" id="A0A834Z318"/>
<dbReference type="OrthoDB" id="71500at2759"/>
<reference evidence="4 5" key="1">
    <citation type="submission" date="2020-04" db="EMBL/GenBank/DDBJ databases">
        <title>Plant Genome Project.</title>
        <authorList>
            <person name="Zhang R.-G."/>
        </authorList>
    </citation>
    <scope>NUCLEOTIDE SEQUENCE [LARGE SCALE GENOMIC DNA]</scope>
    <source>
        <strain evidence="4">YNK0</strain>
        <tissue evidence="4">Leaf</tissue>
    </source>
</reference>
<feature type="compositionally biased region" description="Basic and acidic residues" evidence="2">
    <location>
        <begin position="167"/>
        <end position="183"/>
    </location>
</feature>
<feature type="coiled-coil region" evidence="1">
    <location>
        <begin position="327"/>
        <end position="357"/>
    </location>
</feature>
<feature type="region of interest" description="Disordered" evidence="2">
    <location>
        <begin position="167"/>
        <end position="186"/>
    </location>
</feature>
<evidence type="ECO:0000313" key="5">
    <source>
        <dbReference type="Proteomes" id="UP000655225"/>
    </source>
</evidence>
<feature type="domain" description="S phase cyclin A-associated protein in the endoplasmic reticulum N-terminal" evidence="3">
    <location>
        <begin position="293"/>
        <end position="358"/>
    </location>
</feature>
<evidence type="ECO:0000256" key="2">
    <source>
        <dbReference type="SAM" id="MobiDB-lite"/>
    </source>
</evidence>
<name>A0A834Z318_TETSI</name>
<evidence type="ECO:0000313" key="4">
    <source>
        <dbReference type="EMBL" id="KAF8399560.1"/>
    </source>
</evidence>
<dbReference type="Pfam" id="PF16501">
    <property type="entry name" value="SCAPER_N"/>
    <property type="match status" value="1"/>
</dbReference>
<gene>
    <name evidence="4" type="ORF">HHK36_015427</name>
</gene>
<keyword evidence="1" id="KW-0175">Coiled coil</keyword>
<comment type="caution">
    <text evidence="4">The sequence shown here is derived from an EMBL/GenBank/DDBJ whole genome shotgun (WGS) entry which is preliminary data.</text>
</comment>
<dbReference type="InterPro" id="IPR032446">
    <property type="entry name" value="SCAPER_N"/>
</dbReference>
<sequence length="395" mass="42944">MCRFDKLYVNQPKSPAIKTISIAESTGGIGDVQEVSPKEKLDMASQIKWGDLEGDALVLHCENRVRSEIKFGDIGDASLAVCRKPGNANDSVACVPSCISPQVVKVVVTSVDTGHVPDGMLLLAPSIVSFEGNCTELNEISSEGVKIPIVDEKIVGPSDDVSNLEEIHHEDVKPTSNDTKDALDSDYPSSENCFSSTIQGVGIIMAVEGPNDKAEVGDLDLSKASVTKGDSSKFVVAQDSVSLPLLKSAPKSSGDVPVTACVEDCRNSQDRTIHVDLSKAQIISAFGEVESGESKERFRQRLWCFLFENLNRAIDELYLLCELECDLEQMKEAILVLEEAASDFKELDARVEEFDNVKKSSSQPSIDGMPVTVRADHRRPHALSWEVSILPLSTY</sequence>
<organism evidence="4 5">
    <name type="scientific">Tetracentron sinense</name>
    <name type="common">Spur-leaf</name>
    <dbReference type="NCBI Taxonomy" id="13715"/>
    <lineage>
        <taxon>Eukaryota</taxon>
        <taxon>Viridiplantae</taxon>
        <taxon>Streptophyta</taxon>
        <taxon>Embryophyta</taxon>
        <taxon>Tracheophyta</taxon>
        <taxon>Spermatophyta</taxon>
        <taxon>Magnoliopsida</taxon>
        <taxon>Trochodendrales</taxon>
        <taxon>Trochodendraceae</taxon>
        <taxon>Tetracentron</taxon>
    </lineage>
</organism>
<accession>A0A834Z318</accession>